<evidence type="ECO:0000256" key="2">
    <source>
        <dbReference type="ARBA" id="ARBA00007025"/>
    </source>
</evidence>
<dbReference type="PROSITE" id="PS51533">
    <property type="entry name" value="ADD"/>
    <property type="match status" value="1"/>
</dbReference>
<dbReference type="GO" id="GO:0016787">
    <property type="term" value="F:hydrolase activity"/>
    <property type="evidence" value="ECO:0007669"/>
    <property type="project" value="UniProtKB-KW"/>
</dbReference>
<keyword evidence="17" id="KW-1185">Reference proteome</keyword>
<dbReference type="GO" id="GO:0003678">
    <property type="term" value="F:DNA helicase activity"/>
    <property type="evidence" value="ECO:0007669"/>
    <property type="project" value="UniProtKB-EC"/>
</dbReference>
<evidence type="ECO:0000256" key="7">
    <source>
        <dbReference type="ARBA" id="ARBA00022801"/>
    </source>
</evidence>
<feature type="region of interest" description="Disordered" evidence="14">
    <location>
        <begin position="278"/>
        <end position="299"/>
    </location>
</feature>
<evidence type="ECO:0000256" key="5">
    <source>
        <dbReference type="ARBA" id="ARBA00022763"/>
    </source>
</evidence>
<feature type="compositionally biased region" description="Basic and acidic residues" evidence="14">
    <location>
        <begin position="583"/>
        <end position="599"/>
    </location>
</feature>
<keyword evidence="9" id="KW-0067">ATP-binding</keyword>
<dbReference type="GO" id="GO:0010468">
    <property type="term" value="P:regulation of gene expression"/>
    <property type="evidence" value="ECO:0007669"/>
    <property type="project" value="UniProtKB-ARBA"/>
</dbReference>
<gene>
    <name evidence="16" type="ORF">CUNI_LOCUS4726</name>
</gene>
<feature type="domain" description="PHD-type" evidence="15">
    <location>
        <begin position="95"/>
        <end position="231"/>
    </location>
</feature>
<dbReference type="GO" id="GO:0006281">
    <property type="term" value="P:DNA repair"/>
    <property type="evidence" value="ECO:0007669"/>
    <property type="project" value="UniProtKB-KW"/>
</dbReference>
<evidence type="ECO:0000259" key="15">
    <source>
        <dbReference type="PROSITE" id="PS51533"/>
    </source>
</evidence>
<dbReference type="Gene3D" id="3.30.40.10">
    <property type="entry name" value="Zinc/RING finger domain, C3HC4 (zinc finger)"/>
    <property type="match status" value="1"/>
</dbReference>
<feature type="region of interest" description="Disordered" evidence="14">
    <location>
        <begin position="229"/>
        <end position="250"/>
    </location>
</feature>
<evidence type="ECO:0000313" key="16">
    <source>
        <dbReference type="EMBL" id="CAG5119168.1"/>
    </source>
</evidence>
<feature type="compositionally biased region" description="Polar residues" evidence="14">
    <location>
        <begin position="794"/>
        <end position="803"/>
    </location>
</feature>
<feature type="compositionally biased region" description="Low complexity" evidence="14">
    <location>
        <begin position="730"/>
        <end position="742"/>
    </location>
</feature>
<sequence length="928" mass="101484">MAATGRSGSSRRKAEMPGKIRIQLKGKNSKVINSGDEDDPVADNMEDVGINNDEVDNLPGTFDSGVPDDLPEGTFIVQPEPVEDNQIKKKREAAVRIDTSVLDNVSCTACGRQVNPYKGGALQKHPTLKVAICKRCEKFLSTNEIAKDKDGTDEQCRWCGEGGRLVVCDDCASAFCKACVMRNFNRSEFNNINSQQNWKCYLCNKAPLHNLRENYRKIRDTLKALQEKDKAKAVTQAATPTTNTPPLERSAGSKQMFKSLLPPSPSVKAGNASGVISAPKNSVSLEGGRGSSLSSQKSHTEMSHRLLSNGNMKGTVFGIEDINVTVDNVFGVVDKLAIATDTFREILHAVQSQSQFSVSTNMNFHALRLHCAKTLNMGIDTYIKSLKTILSGSQHMHDMAHMMFTPDMLQSLGGMGSASSLSATEAFALSRLSANPFIMPMGSNISHHSNRNIIDTILAQQGCSASTSATGYMPEVKQEPKDFCKDSSLEKQIGGLLKEKDSFVSNVELSKVSGKDHQYMNNNSECAVDSIETAKTSKEGSSILKENCKGSSNIKTEQSIKSNKVGSIIEKKSSVRENSYLGQEKRNEKTSDKELHTDQDSTCNEVPDVVIKKEAVSSPTQCTGSADDNLDTKFDLIKELADEMLRDGEDKEVRNDDRAETDSPSTSQFKSGNRKGKKRDSPSDPAAGKETDRQSLKKGVDSLATLQESKIIGDQNGETSKPGIKLTKNSAVGELSSSSAMSSEDDDDVDLATRRKMKKKNEIQKPAEKITKQKQDTKKTEEKAKTNGKLESALENSKVNGNSIKKVAVSADVKNTEASRQLSERKRKASNVEKDGEESEKKIKTDPKIEEKKKSKPGPKSSKKGTDYDHHASGENEVEAHYDDDMDDEDEPTVTFFLEDQQDAEDDSVAVENGALDNKEDLSSDKED</sequence>
<keyword evidence="12" id="KW-0539">Nucleus</keyword>
<dbReference type="GO" id="GO:0031490">
    <property type="term" value="F:chromatin DNA binding"/>
    <property type="evidence" value="ECO:0007669"/>
    <property type="project" value="TreeGrafter"/>
</dbReference>
<dbReference type="InterPro" id="IPR025766">
    <property type="entry name" value="ADD"/>
</dbReference>
<evidence type="ECO:0000256" key="11">
    <source>
        <dbReference type="ARBA" id="ARBA00023204"/>
    </source>
</evidence>
<keyword evidence="11" id="KW-0234">DNA repair</keyword>
<keyword evidence="10" id="KW-0238">DNA-binding</keyword>
<feature type="compositionally biased region" description="Basic and acidic residues" evidence="14">
    <location>
        <begin position="760"/>
        <end position="785"/>
    </location>
</feature>
<dbReference type="GO" id="GO:0006338">
    <property type="term" value="P:chromatin remodeling"/>
    <property type="evidence" value="ECO:0007669"/>
    <property type="project" value="TreeGrafter"/>
</dbReference>
<feature type="compositionally biased region" description="Basic and acidic residues" evidence="14">
    <location>
        <begin position="830"/>
        <end position="853"/>
    </location>
</feature>
<feature type="compositionally biased region" description="Basic and acidic residues" evidence="14">
    <location>
        <begin position="864"/>
        <end position="883"/>
    </location>
</feature>
<reference evidence="16" key="1">
    <citation type="submission" date="2021-04" db="EMBL/GenBank/DDBJ databases">
        <authorList>
            <consortium name="Molecular Ecology Group"/>
        </authorList>
    </citation>
    <scope>NUCLEOTIDE SEQUENCE</scope>
</reference>
<feature type="compositionally biased region" description="Basic residues" evidence="14">
    <location>
        <begin position="854"/>
        <end position="863"/>
    </location>
</feature>
<keyword evidence="3" id="KW-0479">Metal-binding</keyword>
<feature type="compositionally biased region" description="Low complexity" evidence="14">
    <location>
        <begin position="282"/>
        <end position="295"/>
    </location>
</feature>
<feature type="non-terminal residue" evidence="16">
    <location>
        <position position="928"/>
    </location>
</feature>
<evidence type="ECO:0000256" key="13">
    <source>
        <dbReference type="ARBA" id="ARBA00047995"/>
    </source>
</evidence>
<evidence type="ECO:0000256" key="12">
    <source>
        <dbReference type="ARBA" id="ARBA00023242"/>
    </source>
</evidence>
<accession>A0A8S3YRX6</accession>
<feature type="compositionally biased region" description="Low complexity" evidence="14">
    <location>
        <begin position="233"/>
        <end position="246"/>
    </location>
</feature>
<comment type="subcellular location">
    <subcellularLocation>
        <location evidence="1">Nucleus</location>
    </subcellularLocation>
</comment>
<protein>
    <recommendedName>
        <fullName evidence="15">PHD-type domain-containing protein</fullName>
    </recommendedName>
</protein>
<keyword evidence="8" id="KW-0862">Zinc</keyword>
<dbReference type="Pfam" id="PF17981">
    <property type="entry name" value="ADD_ATRX"/>
    <property type="match status" value="1"/>
</dbReference>
<keyword evidence="4" id="KW-0547">Nucleotide-binding</keyword>
<evidence type="ECO:0000256" key="4">
    <source>
        <dbReference type="ARBA" id="ARBA00022741"/>
    </source>
</evidence>
<dbReference type="GO" id="GO:0031297">
    <property type="term" value="P:replication fork processing"/>
    <property type="evidence" value="ECO:0007669"/>
    <property type="project" value="TreeGrafter"/>
</dbReference>
<feature type="compositionally biased region" description="Acidic residues" evidence="14">
    <location>
        <begin position="35"/>
        <end position="46"/>
    </location>
</feature>
<evidence type="ECO:0000256" key="1">
    <source>
        <dbReference type="ARBA" id="ARBA00004123"/>
    </source>
</evidence>
<dbReference type="EMBL" id="CAJHNH020000667">
    <property type="protein sequence ID" value="CAG5119168.1"/>
    <property type="molecule type" value="Genomic_DNA"/>
</dbReference>
<dbReference type="InterPro" id="IPR041430">
    <property type="entry name" value="ADD_ATRX"/>
</dbReference>
<feature type="region of interest" description="Disordered" evidence="14">
    <location>
        <begin position="645"/>
        <end position="928"/>
    </location>
</feature>
<evidence type="ECO:0000256" key="10">
    <source>
        <dbReference type="ARBA" id="ARBA00023125"/>
    </source>
</evidence>
<evidence type="ECO:0000313" key="17">
    <source>
        <dbReference type="Proteomes" id="UP000678393"/>
    </source>
</evidence>
<feature type="compositionally biased region" description="Basic and acidic residues" evidence="14">
    <location>
        <begin position="679"/>
        <end position="700"/>
    </location>
</feature>
<dbReference type="GO" id="GO:0008270">
    <property type="term" value="F:zinc ion binding"/>
    <property type="evidence" value="ECO:0007669"/>
    <property type="project" value="UniProtKB-KW"/>
</dbReference>
<comment type="catalytic activity">
    <reaction evidence="13">
        <text>ATP + H2O = ADP + phosphate + H(+)</text>
        <dbReference type="Rhea" id="RHEA:13065"/>
        <dbReference type="ChEBI" id="CHEBI:15377"/>
        <dbReference type="ChEBI" id="CHEBI:15378"/>
        <dbReference type="ChEBI" id="CHEBI:30616"/>
        <dbReference type="ChEBI" id="CHEBI:43474"/>
        <dbReference type="ChEBI" id="CHEBI:456216"/>
        <dbReference type="EC" id="3.6.4.12"/>
    </reaction>
</comment>
<dbReference type="InterPro" id="IPR011011">
    <property type="entry name" value="Znf_FYVE_PHD"/>
</dbReference>
<dbReference type="OrthoDB" id="6286493at2759"/>
<keyword evidence="5" id="KW-0227">DNA damage</keyword>
<feature type="region of interest" description="Disordered" evidence="14">
    <location>
        <begin position="576"/>
        <end position="606"/>
    </location>
</feature>
<dbReference type="InterPro" id="IPR013083">
    <property type="entry name" value="Znf_RING/FYVE/PHD"/>
</dbReference>
<dbReference type="Proteomes" id="UP000678393">
    <property type="component" value="Unassembled WGS sequence"/>
</dbReference>
<feature type="compositionally biased region" description="Acidic residues" evidence="14">
    <location>
        <begin position="900"/>
        <end position="909"/>
    </location>
</feature>
<dbReference type="PANTHER" id="PTHR46357:SF1">
    <property type="entry name" value="TRANSCRIPTIONAL REGULATOR ATRX"/>
    <property type="match status" value="1"/>
</dbReference>
<comment type="caution">
    <text evidence="16">The sequence shown here is derived from an EMBL/GenBank/DDBJ whole genome shotgun (WGS) entry which is preliminary data.</text>
</comment>
<comment type="similarity">
    <text evidence="2">Belongs to the SNF2/RAD54 helicase family.</text>
</comment>
<dbReference type="GO" id="GO:0005721">
    <property type="term" value="C:pericentric heterochromatin"/>
    <property type="evidence" value="ECO:0007669"/>
    <property type="project" value="TreeGrafter"/>
</dbReference>
<keyword evidence="7" id="KW-0378">Hydrolase</keyword>
<dbReference type="InterPro" id="IPR052131">
    <property type="entry name" value="ATRX_domain-containing"/>
</dbReference>
<feature type="region of interest" description="Disordered" evidence="14">
    <location>
        <begin position="1"/>
        <end position="20"/>
    </location>
</feature>
<dbReference type="GO" id="GO:0005524">
    <property type="term" value="F:ATP binding"/>
    <property type="evidence" value="ECO:0007669"/>
    <property type="project" value="UniProtKB-KW"/>
</dbReference>
<name>A0A8S3YRX6_9EUPU</name>
<dbReference type="SUPFAM" id="SSF57903">
    <property type="entry name" value="FYVE/PHD zinc finger"/>
    <property type="match status" value="1"/>
</dbReference>
<proteinExistence type="inferred from homology"/>
<dbReference type="GO" id="GO:0005634">
    <property type="term" value="C:nucleus"/>
    <property type="evidence" value="ECO:0007669"/>
    <property type="project" value="UniProtKB-SubCell"/>
</dbReference>
<organism evidence="16 17">
    <name type="scientific">Candidula unifasciata</name>
    <dbReference type="NCBI Taxonomy" id="100452"/>
    <lineage>
        <taxon>Eukaryota</taxon>
        <taxon>Metazoa</taxon>
        <taxon>Spiralia</taxon>
        <taxon>Lophotrochozoa</taxon>
        <taxon>Mollusca</taxon>
        <taxon>Gastropoda</taxon>
        <taxon>Heterobranchia</taxon>
        <taxon>Euthyneura</taxon>
        <taxon>Panpulmonata</taxon>
        <taxon>Eupulmonata</taxon>
        <taxon>Stylommatophora</taxon>
        <taxon>Helicina</taxon>
        <taxon>Helicoidea</taxon>
        <taxon>Geomitridae</taxon>
        <taxon>Candidula</taxon>
    </lineage>
</organism>
<evidence type="ECO:0000256" key="9">
    <source>
        <dbReference type="ARBA" id="ARBA00022840"/>
    </source>
</evidence>
<evidence type="ECO:0000256" key="14">
    <source>
        <dbReference type="SAM" id="MobiDB-lite"/>
    </source>
</evidence>
<feature type="compositionally biased region" description="Basic and acidic residues" evidence="14">
    <location>
        <begin position="645"/>
        <end position="661"/>
    </location>
</feature>
<feature type="region of interest" description="Disordered" evidence="14">
    <location>
        <begin position="25"/>
        <end position="50"/>
    </location>
</feature>
<dbReference type="PANTHER" id="PTHR46357">
    <property type="entry name" value="TRANSCRIPTIONAL REGULATOR ATRX"/>
    <property type="match status" value="1"/>
</dbReference>
<evidence type="ECO:0000256" key="6">
    <source>
        <dbReference type="ARBA" id="ARBA00022771"/>
    </source>
</evidence>
<feature type="compositionally biased region" description="Polar residues" evidence="14">
    <location>
        <begin position="662"/>
        <end position="671"/>
    </location>
</feature>
<dbReference type="CDD" id="cd11726">
    <property type="entry name" value="ADDz_ATRX"/>
    <property type="match status" value="1"/>
</dbReference>
<evidence type="ECO:0000256" key="3">
    <source>
        <dbReference type="ARBA" id="ARBA00022723"/>
    </source>
</evidence>
<dbReference type="AlphaFoldDB" id="A0A8S3YRX6"/>
<keyword evidence="6" id="KW-0863">Zinc-finger</keyword>
<evidence type="ECO:0000256" key="8">
    <source>
        <dbReference type="ARBA" id="ARBA00022833"/>
    </source>
</evidence>
<feature type="compositionally biased region" description="Basic and acidic residues" evidence="14">
    <location>
        <begin position="917"/>
        <end position="928"/>
    </location>
</feature>